<dbReference type="InterPro" id="IPR042206">
    <property type="entry name" value="CRISPR-assoc_Cas1_C"/>
</dbReference>
<feature type="binding site" evidence="10">
    <location>
        <position position="234"/>
    </location>
    <ligand>
        <name>Mn(2+)</name>
        <dbReference type="ChEBI" id="CHEBI:29035"/>
    </ligand>
</feature>
<dbReference type="RefSeq" id="WP_009557952.1">
    <property type="nucleotide sequence ID" value="NZ_CALZ01000079.1"/>
</dbReference>
<dbReference type="EC" id="3.1.-.-" evidence="10"/>
<evidence type="ECO:0000256" key="2">
    <source>
        <dbReference type="ARBA" id="ARBA00022723"/>
    </source>
</evidence>
<dbReference type="NCBIfam" id="TIGR03640">
    <property type="entry name" value="cas1_DVULG"/>
    <property type="match status" value="1"/>
</dbReference>
<protein>
    <recommendedName>
        <fullName evidence="10">CRISPR-associated endonuclease Cas1</fullName>
        <ecNumber evidence="10">3.1.-.-</ecNumber>
    </recommendedName>
</protein>
<dbReference type="Gene3D" id="3.100.10.20">
    <property type="entry name" value="CRISPR-associated endonuclease Cas1, N-terminal domain"/>
    <property type="match status" value="1"/>
</dbReference>
<feature type="binding site" evidence="10">
    <location>
        <position position="166"/>
    </location>
    <ligand>
        <name>Mn(2+)</name>
        <dbReference type="ChEBI" id="CHEBI:29035"/>
    </ligand>
</feature>
<evidence type="ECO:0000256" key="8">
    <source>
        <dbReference type="ARBA" id="ARBA00023211"/>
    </source>
</evidence>
<comment type="function">
    <text evidence="10">CRISPR (clustered regularly interspaced short palindromic repeat), is an adaptive immune system that provides protection against mobile genetic elements (viruses, transposable elements and conjugative plasmids). CRISPR clusters contain spacers, sequences complementary to antecedent mobile elements, and target invading nucleic acids. CRISPR clusters are transcribed and processed into CRISPR RNA (crRNA). Acts as a dsDNA endonuclease. Involved in the integration of spacer DNA into the CRISPR cassette.</text>
</comment>
<accession>K0NEP6</accession>
<keyword evidence="4 10" id="KW-0378">Hydrolase</keyword>
<comment type="subunit">
    <text evidence="9 10">Homodimer, forms a heterotetramer with a Cas2 homodimer.</text>
</comment>
<comment type="caution">
    <text evidence="11">The sequence shown here is derived from an EMBL/GenBank/DDBJ whole genome shotgun (WGS) entry which is preliminary data.</text>
</comment>
<dbReference type="NCBIfam" id="TIGR00287">
    <property type="entry name" value="cas1"/>
    <property type="match status" value="1"/>
</dbReference>
<keyword evidence="8 10" id="KW-0464">Manganese</keyword>
<keyword evidence="2 10" id="KW-0479">Metal-binding</keyword>
<dbReference type="GO" id="GO:0051607">
    <property type="term" value="P:defense response to virus"/>
    <property type="evidence" value="ECO:0007669"/>
    <property type="project" value="UniProtKB-UniRule"/>
</dbReference>
<dbReference type="GO" id="GO:0016779">
    <property type="term" value="F:nucleotidyltransferase activity"/>
    <property type="evidence" value="ECO:0007669"/>
    <property type="project" value="UniProtKB-KW"/>
</dbReference>
<evidence type="ECO:0000256" key="1">
    <source>
        <dbReference type="ARBA" id="ARBA00022722"/>
    </source>
</evidence>
<dbReference type="GO" id="GO:0043571">
    <property type="term" value="P:maintenance of CRISPR repeat elements"/>
    <property type="evidence" value="ECO:0007669"/>
    <property type="project" value="UniProtKB-UniRule"/>
</dbReference>
<keyword evidence="3 10" id="KW-0255">Endonuclease</keyword>
<evidence type="ECO:0000256" key="3">
    <source>
        <dbReference type="ARBA" id="ARBA00022759"/>
    </source>
</evidence>
<dbReference type="Proteomes" id="UP000009325">
    <property type="component" value="Unassembled WGS sequence"/>
</dbReference>
<evidence type="ECO:0000256" key="5">
    <source>
        <dbReference type="ARBA" id="ARBA00022842"/>
    </source>
</evidence>
<comment type="cofactor">
    <cofactor evidence="10">
        <name>Mg(2+)</name>
        <dbReference type="ChEBI" id="CHEBI:18420"/>
    </cofactor>
    <cofactor evidence="10">
        <name>Mn(2+)</name>
        <dbReference type="ChEBI" id="CHEBI:29035"/>
    </cofactor>
</comment>
<dbReference type="GO" id="GO:0046872">
    <property type="term" value="F:metal ion binding"/>
    <property type="evidence" value="ECO:0007669"/>
    <property type="project" value="UniProtKB-UniRule"/>
</dbReference>
<evidence type="ECO:0000256" key="7">
    <source>
        <dbReference type="ARBA" id="ARBA00023125"/>
    </source>
</evidence>
<keyword evidence="7 10" id="KW-0238">DNA-binding</keyword>
<dbReference type="GO" id="GO:0003677">
    <property type="term" value="F:DNA binding"/>
    <property type="evidence" value="ECO:0007669"/>
    <property type="project" value="UniProtKB-KW"/>
</dbReference>
<dbReference type="InterPro" id="IPR002729">
    <property type="entry name" value="CRISPR-assoc_Cas1"/>
</dbReference>
<dbReference type="Gene3D" id="1.20.120.920">
    <property type="entry name" value="CRISPR-associated endonuclease Cas1, C-terminal domain"/>
    <property type="match status" value="1"/>
</dbReference>
<dbReference type="InterPro" id="IPR019856">
    <property type="entry name" value="CRISPR-assoc_Cas1_DVULG"/>
</dbReference>
<evidence type="ECO:0000256" key="9">
    <source>
        <dbReference type="ARBA" id="ARBA00038592"/>
    </source>
</evidence>
<dbReference type="OrthoDB" id="9803119at2"/>
<evidence type="ECO:0000313" key="11">
    <source>
        <dbReference type="EMBL" id="CCK83457.1"/>
    </source>
</evidence>
<sequence length="343" mass="39345">MRELLNTLYVNTPNAYLASDGNNVKVIVDNECVGQVPLINFESIVTFGYSGASPSLMQKCLQQGIDISFISPSGHFKGRVSGKPKGNVYLRRTQYRIADLEPISLSISQNFILGKVYNQRWMIERFIRDHSLQIDVEKFHTISKTLHDGLQSIQESKTMDELRGIEGNLATEYFSIFDDMIINQKDDFYYHGRSRRPPMDRVNAMLSLAYTLLASECASALTANGLDPYVGFMHVDRPGRESLALDLMEELRGVVADRFVLKLINKKMIKASDFLEKENGSFLLKDDARKLFLSEWQNNKFTEIMHPYIKEKVEWGLVPFVQAQLLARYLRGDLDAYPPFFWK</sequence>
<keyword evidence="5 10" id="KW-0460">Magnesium</keyword>
<keyword evidence="11" id="KW-0808">Transferase</keyword>
<keyword evidence="6 10" id="KW-0051">Antiviral defense</keyword>
<dbReference type="GO" id="GO:0004520">
    <property type="term" value="F:DNA endonuclease activity"/>
    <property type="evidence" value="ECO:0007669"/>
    <property type="project" value="InterPro"/>
</dbReference>
<evidence type="ECO:0000256" key="4">
    <source>
        <dbReference type="ARBA" id="ARBA00022801"/>
    </source>
</evidence>
<reference evidence="11 12" key="1">
    <citation type="submission" date="2012-08" db="EMBL/GenBank/DDBJ databases">
        <title>Draft Genome Sequences of Lactobacillus equicursoris CIP 110162T, isolated from thoroughbred racehorse feces and Lactobacillus sp. CRBIP 24.137 isolated from urine of human.</title>
        <authorList>
            <person name="Cousin S."/>
            <person name="Loux V."/>
            <person name="Ma L."/>
            <person name="Creno S."/>
            <person name="Clermont D."/>
            <person name="Bizet C."/>
            <person name="Bouchier C."/>
        </authorList>
    </citation>
    <scope>NUCLEOTIDE SEQUENCE [LARGE SCALE GENOMIC DNA]</scope>
    <source>
        <strain evidence="11 12">66c</strain>
    </source>
</reference>
<dbReference type="GO" id="GO:0016787">
    <property type="term" value="F:hydrolase activity"/>
    <property type="evidence" value="ECO:0007669"/>
    <property type="project" value="UniProtKB-KW"/>
</dbReference>
<name>K0NEP6_9LACO</name>
<keyword evidence="11" id="KW-0548">Nucleotidyltransferase</keyword>
<dbReference type="InterPro" id="IPR050646">
    <property type="entry name" value="Cas1"/>
</dbReference>
<gene>
    <name evidence="10" type="primary">cas1</name>
    <name evidence="11" type="ORF">BN146_04165</name>
</gene>
<evidence type="ECO:0000256" key="6">
    <source>
        <dbReference type="ARBA" id="ARBA00023118"/>
    </source>
</evidence>
<feature type="binding site" evidence="10">
    <location>
        <position position="249"/>
    </location>
    <ligand>
        <name>Mn(2+)</name>
        <dbReference type="ChEBI" id="CHEBI:29035"/>
    </ligand>
</feature>
<proteinExistence type="inferred from homology"/>
<dbReference type="HAMAP" id="MF_01470">
    <property type="entry name" value="Cas1"/>
    <property type="match status" value="1"/>
</dbReference>
<comment type="similarity">
    <text evidence="10">Belongs to the CRISPR-associated endonuclease Cas1 family.</text>
</comment>
<dbReference type="AlphaFoldDB" id="K0NEP6"/>
<evidence type="ECO:0000256" key="10">
    <source>
        <dbReference type="HAMAP-Rule" id="MF_01470"/>
    </source>
</evidence>
<dbReference type="Pfam" id="PF01867">
    <property type="entry name" value="Cas_Cas1"/>
    <property type="match status" value="1"/>
</dbReference>
<evidence type="ECO:0000313" key="12">
    <source>
        <dbReference type="Proteomes" id="UP000009325"/>
    </source>
</evidence>
<dbReference type="InterPro" id="IPR042211">
    <property type="entry name" value="CRISPR-assoc_Cas1_N"/>
</dbReference>
<dbReference type="PANTHER" id="PTHR34353:SF2">
    <property type="entry name" value="CRISPR-ASSOCIATED ENDONUCLEASE CAS1 1"/>
    <property type="match status" value="1"/>
</dbReference>
<dbReference type="PANTHER" id="PTHR34353">
    <property type="entry name" value="CRISPR-ASSOCIATED ENDONUCLEASE CAS1 1"/>
    <property type="match status" value="1"/>
</dbReference>
<organism evidence="11 12">
    <name type="scientific">Lactobacillus equicursoris 66c</name>
    <dbReference type="NCBI Taxonomy" id="872326"/>
    <lineage>
        <taxon>Bacteria</taxon>
        <taxon>Bacillati</taxon>
        <taxon>Bacillota</taxon>
        <taxon>Bacilli</taxon>
        <taxon>Lactobacillales</taxon>
        <taxon>Lactobacillaceae</taxon>
        <taxon>Lactobacillus</taxon>
    </lineage>
</organism>
<dbReference type="EMBL" id="CALZ01000079">
    <property type="protein sequence ID" value="CCK83457.1"/>
    <property type="molecule type" value="Genomic_DNA"/>
</dbReference>
<keyword evidence="1 10" id="KW-0540">Nuclease</keyword>